<dbReference type="InterPro" id="IPR036318">
    <property type="entry name" value="FAD-bd_PCMH-like_sf"/>
</dbReference>
<accession>A0A0M2HCM2</accession>
<keyword evidence="8" id="KW-1185">Reference proteome</keyword>
<dbReference type="Gene3D" id="3.40.462.20">
    <property type="match status" value="1"/>
</dbReference>
<comment type="similarity">
    <text evidence="2">Belongs to the oxygen-dependent FAD-linked oxidoreductase family.</text>
</comment>
<dbReference type="Gene3D" id="3.30.43.10">
    <property type="entry name" value="Uridine Diphospho-n-acetylenolpyruvylglucosamine Reductase, domain 2"/>
    <property type="match status" value="1"/>
</dbReference>
<dbReference type="Pfam" id="PF01565">
    <property type="entry name" value="FAD_binding_4"/>
    <property type="match status" value="1"/>
</dbReference>
<keyword evidence="3" id="KW-0285">Flavoprotein</keyword>
<dbReference type="EC" id="1.5.3.6" evidence="7"/>
<organism evidence="7 8">
    <name type="scientific">Microbacterium trichothecenolyticum</name>
    <name type="common">Aureobacterium trichothecenolyticum</name>
    <dbReference type="NCBI Taxonomy" id="69370"/>
    <lineage>
        <taxon>Bacteria</taxon>
        <taxon>Bacillati</taxon>
        <taxon>Actinomycetota</taxon>
        <taxon>Actinomycetes</taxon>
        <taxon>Micrococcales</taxon>
        <taxon>Microbacteriaceae</taxon>
        <taxon>Microbacterium</taxon>
    </lineage>
</organism>
<dbReference type="InterPro" id="IPR016167">
    <property type="entry name" value="FAD-bd_PCMH_sub1"/>
</dbReference>
<feature type="domain" description="FAD-binding PCMH-type" evidence="6">
    <location>
        <begin position="41"/>
        <end position="207"/>
    </location>
</feature>
<evidence type="ECO:0000256" key="1">
    <source>
        <dbReference type="ARBA" id="ARBA00001974"/>
    </source>
</evidence>
<dbReference type="GO" id="GO:0018530">
    <property type="term" value="F:(R)-6-hydroxynicotine oxidase activity"/>
    <property type="evidence" value="ECO:0007669"/>
    <property type="project" value="UniProtKB-EC"/>
</dbReference>
<proteinExistence type="inferred from homology"/>
<dbReference type="PANTHER" id="PTHR42973:SF39">
    <property type="entry name" value="FAD-BINDING PCMH-TYPE DOMAIN-CONTAINING PROTEIN"/>
    <property type="match status" value="1"/>
</dbReference>
<dbReference type="Gene3D" id="3.30.465.10">
    <property type="match status" value="1"/>
</dbReference>
<dbReference type="SUPFAM" id="SSF56176">
    <property type="entry name" value="FAD-binding/transporter-associated domain-like"/>
    <property type="match status" value="1"/>
</dbReference>
<dbReference type="PANTHER" id="PTHR42973">
    <property type="entry name" value="BINDING OXIDOREDUCTASE, PUTATIVE (AFU_ORTHOLOGUE AFUA_1G17690)-RELATED"/>
    <property type="match status" value="1"/>
</dbReference>
<dbReference type="GO" id="GO:0071949">
    <property type="term" value="F:FAD binding"/>
    <property type="evidence" value="ECO:0007669"/>
    <property type="project" value="InterPro"/>
</dbReference>
<dbReference type="InterPro" id="IPR016169">
    <property type="entry name" value="FAD-bd_PCMH_sub2"/>
</dbReference>
<evidence type="ECO:0000256" key="5">
    <source>
        <dbReference type="ARBA" id="ARBA00023002"/>
    </source>
</evidence>
<reference evidence="7 8" key="1">
    <citation type="submission" date="2015-02" db="EMBL/GenBank/DDBJ databases">
        <title>Draft genome sequences of ten Microbacterium spp. with emphasis on heavy metal contaminated environments.</title>
        <authorList>
            <person name="Corretto E."/>
        </authorList>
    </citation>
    <scope>NUCLEOTIDE SEQUENCE [LARGE SCALE GENOMIC DNA]</scope>
    <source>
        <strain evidence="7 8">DSM 8608</strain>
    </source>
</reference>
<dbReference type="Proteomes" id="UP000034098">
    <property type="component" value="Unassembled WGS sequence"/>
</dbReference>
<dbReference type="Pfam" id="PF08031">
    <property type="entry name" value="BBE"/>
    <property type="match status" value="1"/>
</dbReference>
<dbReference type="PROSITE" id="PS00862">
    <property type="entry name" value="OX2_COVAL_FAD"/>
    <property type="match status" value="1"/>
</dbReference>
<sequence>MSAPTPSLAVMSNDDLSAGSVGTVIRPGDSEWESARRFHSGIGSPAAVIRAATVDDVRGALRYATAERLDIMIRGGGHSAWGGVPGGLTLDISALDDIEVEGTRVRVGGGAQWGSVAHALAERGLGISSGDTASVGVGGLTLGGGIGWMVRAWGLASDQLVGAQLVTARGDVVEATDSSHPELLWALRGGGGNFGVVTRFDFEAHPLDGVVHAVYGIEGDARPIIRVLRDLMADAPRGLTVTYMDVPAMDPSAPAGASITAVWIGTDEEAARRALAPLAGAPGVTEREFGVQEYPDVLLEAPEFDPEQPMPGFVGGNTLVPVLDDEAIERLVSFREQHPASVAFLRSLGGAYGDVAQDDSAFPARDATWFAMAGAFDVPGMLDDATRAQVIAEWDAIEAKGSGVYGNFTVSTDAAFAERMYPPATMARLAAVKREWDPGNVFCRNHNVKPGPNGHAG</sequence>
<name>A0A0M2HCM2_MICTR</name>
<protein>
    <submittedName>
        <fullName evidence="7">6-hydroxy-D-nicotine oxidase</fullName>
        <ecNumber evidence="7">1.5.3.6</ecNumber>
    </submittedName>
</protein>
<dbReference type="InterPro" id="IPR006094">
    <property type="entry name" value="Oxid_FAD_bind_N"/>
</dbReference>
<comment type="caution">
    <text evidence="7">The sequence shown here is derived from an EMBL/GenBank/DDBJ whole genome shotgun (WGS) entry which is preliminary data.</text>
</comment>
<dbReference type="InterPro" id="IPR050416">
    <property type="entry name" value="FAD-linked_Oxidoreductase"/>
</dbReference>
<dbReference type="InterPro" id="IPR016164">
    <property type="entry name" value="FAD-linked_Oxase-like_C"/>
</dbReference>
<dbReference type="AlphaFoldDB" id="A0A0M2HCM2"/>
<comment type="cofactor">
    <cofactor evidence="1">
        <name>FAD</name>
        <dbReference type="ChEBI" id="CHEBI:57692"/>
    </cofactor>
</comment>
<evidence type="ECO:0000256" key="3">
    <source>
        <dbReference type="ARBA" id="ARBA00022630"/>
    </source>
</evidence>
<keyword evidence="5 7" id="KW-0560">Oxidoreductase</keyword>
<dbReference type="PATRIC" id="fig|69370.6.peg.2529"/>
<evidence type="ECO:0000256" key="4">
    <source>
        <dbReference type="ARBA" id="ARBA00022827"/>
    </source>
</evidence>
<dbReference type="EMBL" id="JYJA01000036">
    <property type="protein sequence ID" value="KJL41868.1"/>
    <property type="molecule type" value="Genomic_DNA"/>
</dbReference>
<dbReference type="InterPro" id="IPR016166">
    <property type="entry name" value="FAD-bd_PCMH"/>
</dbReference>
<keyword evidence="4" id="KW-0274">FAD</keyword>
<evidence type="ECO:0000259" key="6">
    <source>
        <dbReference type="PROSITE" id="PS51387"/>
    </source>
</evidence>
<dbReference type="PROSITE" id="PS51387">
    <property type="entry name" value="FAD_PCMH"/>
    <property type="match status" value="1"/>
</dbReference>
<gene>
    <name evidence="7" type="ORF">RS82_02485</name>
</gene>
<dbReference type="SUPFAM" id="SSF55103">
    <property type="entry name" value="FAD-linked oxidases, C-terminal domain"/>
    <property type="match status" value="1"/>
</dbReference>
<evidence type="ECO:0000313" key="8">
    <source>
        <dbReference type="Proteomes" id="UP000034098"/>
    </source>
</evidence>
<evidence type="ECO:0000313" key="7">
    <source>
        <dbReference type="EMBL" id="KJL41868.1"/>
    </source>
</evidence>
<evidence type="ECO:0000256" key="2">
    <source>
        <dbReference type="ARBA" id="ARBA00005466"/>
    </source>
</evidence>
<dbReference type="InterPro" id="IPR006093">
    <property type="entry name" value="Oxy_OxRdtase_FAD_BS"/>
</dbReference>
<dbReference type="InterPro" id="IPR012951">
    <property type="entry name" value="BBE"/>
</dbReference>